<dbReference type="PANTHER" id="PTHR43418">
    <property type="entry name" value="MULTIFUNCTIONAL TRYPTOPHAN BIOSYNTHESIS PROTEIN-RELATED"/>
    <property type="match status" value="1"/>
</dbReference>
<dbReference type="Proteomes" id="UP000254502">
    <property type="component" value="Unassembled WGS sequence"/>
</dbReference>
<dbReference type="InterPro" id="IPR006221">
    <property type="entry name" value="TrpG/PapA_dom"/>
</dbReference>
<dbReference type="PANTHER" id="PTHR43418:SF4">
    <property type="entry name" value="MULTIFUNCTIONAL TRYPTOPHAN BIOSYNTHESIS PROTEIN"/>
    <property type="match status" value="1"/>
</dbReference>
<evidence type="ECO:0000313" key="4">
    <source>
        <dbReference type="Proteomes" id="UP000254502"/>
    </source>
</evidence>
<dbReference type="GO" id="GO:0046820">
    <property type="term" value="F:4-amino-4-deoxychorismate synthase activity"/>
    <property type="evidence" value="ECO:0007669"/>
    <property type="project" value="UniProtKB-EC"/>
</dbReference>
<protein>
    <submittedName>
        <fullName evidence="3">Para-aminobenzoate synthase, amidotransferase component PabAb</fullName>
        <ecNumber evidence="3">2.6.1.85</ecNumber>
    </submittedName>
</protein>
<dbReference type="SUPFAM" id="SSF52317">
    <property type="entry name" value="Class I glutamine amidotransferase-like"/>
    <property type="match status" value="1"/>
</dbReference>
<dbReference type="GO" id="GO:0005829">
    <property type="term" value="C:cytosol"/>
    <property type="evidence" value="ECO:0007669"/>
    <property type="project" value="TreeGrafter"/>
</dbReference>
<dbReference type="PROSITE" id="PS51273">
    <property type="entry name" value="GATASE_TYPE_1"/>
    <property type="match status" value="1"/>
</dbReference>
<keyword evidence="1" id="KW-0315">Glutamine amidotransferase</keyword>
<dbReference type="GO" id="GO:0004049">
    <property type="term" value="F:anthranilate synthase activity"/>
    <property type="evidence" value="ECO:0007669"/>
    <property type="project" value="TreeGrafter"/>
</dbReference>
<sequence>MILVIDNNDSFTYNLIDYIKTQTKLTVQVVGIDNLLIEDIINMKPKAIVISPGPGNPDDYPILNEVLEQFYQRVPILGVCLGFQCIVSYFGGNIIHGYHPVHGHTTQLRHTNEGIFSRTASKFQCNALSFINC</sequence>
<proteinExistence type="predicted"/>
<dbReference type="PRINTS" id="PR00096">
    <property type="entry name" value="GATASE"/>
</dbReference>
<dbReference type="InterPro" id="IPR029062">
    <property type="entry name" value="Class_I_gatase-like"/>
</dbReference>
<dbReference type="EC" id="2.6.1.85" evidence="3"/>
<organism evidence="3 4">
    <name type="scientific">Staphylococcus aureus</name>
    <dbReference type="NCBI Taxonomy" id="1280"/>
    <lineage>
        <taxon>Bacteria</taxon>
        <taxon>Bacillati</taxon>
        <taxon>Bacillota</taxon>
        <taxon>Bacilli</taxon>
        <taxon>Bacillales</taxon>
        <taxon>Staphylococcaceae</taxon>
        <taxon>Staphylococcus</taxon>
    </lineage>
</organism>
<evidence type="ECO:0000313" key="3">
    <source>
        <dbReference type="EMBL" id="SUK89604.1"/>
    </source>
</evidence>
<dbReference type="CDD" id="cd01743">
    <property type="entry name" value="GATase1_Anthranilate_Synthase"/>
    <property type="match status" value="1"/>
</dbReference>
<reference evidence="3 4" key="1">
    <citation type="submission" date="2018-06" db="EMBL/GenBank/DDBJ databases">
        <authorList>
            <consortium name="Pathogen Informatics"/>
            <person name="Doyle S."/>
        </authorList>
    </citation>
    <scope>NUCLEOTIDE SEQUENCE [LARGE SCALE GENOMIC DNA]</scope>
    <source>
        <strain evidence="3 4">NCTC5664</strain>
    </source>
</reference>
<evidence type="ECO:0000259" key="2">
    <source>
        <dbReference type="Pfam" id="PF00117"/>
    </source>
</evidence>
<dbReference type="GO" id="GO:0000162">
    <property type="term" value="P:L-tryptophan biosynthetic process"/>
    <property type="evidence" value="ECO:0007669"/>
    <property type="project" value="TreeGrafter"/>
</dbReference>
<accession>A0A380E0Q2</accession>
<feature type="domain" description="Glutamine amidotransferase" evidence="2">
    <location>
        <begin position="3"/>
        <end position="124"/>
    </location>
</feature>
<dbReference type="InterPro" id="IPR017926">
    <property type="entry name" value="GATASE"/>
</dbReference>
<dbReference type="PRINTS" id="PR00099">
    <property type="entry name" value="CPSGATASE"/>
</dbReference>
<gene>
    <name evidence="3" type="primary">pabA_2</name>
    <name evidence="3" type="ORF">NCTC5664_03038</name>
</gene>
<dbReference type="Pfam" id="PF00117">
    <property type="entry name" value="GATase"/>
    <property type="match status" value="1"/>
</dbReference>
<dbReference type="AlphaFoldDB" id="A0A380E0Q2"/>
<keyword evidence="3" id="KW-0808">Transferase</keyword>
<keyword evidence="3" id="KW-0032">Aminotransferase</keyword>
<dbReference type="Gene3D" id="3.40.50.880">
    <property type="match status" value="1"/>
</dbReference>
<dbReference type="EMBL" id="UHAQ01000003">
    <property type="protein sequence ID" value="SUK89604.1"/>
    <property type="molecule type" value="Genomic_DNA"/>
</dbReference>
<name>A0A380E0Q2_STAAU</name>
<dbReference type="InterPro" id="IPR050472">
    <property type="entry name" value="Anth_synth/Amidotransfase"/>
</dbReference>
<evidence type="ECO:0000256" key="1">
    <source>
        <dbReference type="ARBA" id="ARBA00022962"/>
    </source>
</evidence>
<dbReference type="PRINTS" id="PR00097">
    <property type="entry name" value="ANTSNTHASEII"/>
</dbReference>